<feature type="transmembrane region" description="Helical" evidence="2">
    <location>
        <begin position="110"/>
        <end position="129"/>
    </location>
</feature>
<evidence type="ECO:0000256" key="1">
    <source>
        <dbReference type="ARBA" id="ARBA00007362"/>
    </source>
</evidence>
<comment type="similarity">
    <text evidence="1">Belongs to the EamA transporter family.</text>
</comment>
<reference evidence="4 5" key="1">
    <citation type="submission" date="2019-10" db="EMBL/GenBank/DDBJ databases">
        <title>Streptomyces tenebrisbrunneis sp.nov., an endogenous actinomycete isolated from of Lycium ruthenicum.</title>
        <authorList>
            <person name="Ma L."/>
        </authorList>
    </citation>
    <scope>NUCLEOTIDE SEQUENCE [LARGE SCALE GENOMIC DNA]</scope>
    <source>
        <strain evidence="4 5">TRM 66187</strain>
    </source>
</reference>
<dbReference type="InterPro" id="IPR000620">
    <property type="entry name" value="EamA_dom"/>
</dbReference>
<evidence type="ECO:0000313" key="5">
    <source>
        <dbReference type="Proteomes" id="UP000621266"/>
    </source>
</evidence>
<proteinExistence type="inferred from homology"/>
<comment type="caution">
    <text evidence="4">The sequence shown here is derived from an EMBL/GenBank/DDBJ whole genome shotgun (WGS) entry which is preliminary data.</text>
</comment>
<sequence>MFGTVGPLGVAALRLSLAAALLLLVHRPALPRTRPDLGLVLAFGTAIAGMNLIYPALRHLPVGPATALQLLGPLTLALLTSRRATDLALACLAGLGIWLFHSPAGTHVPAAGVLLALASGASMAGYLLLSRRTGARSGDGAPLALALGWAAVLTLPFGAAESGTALFAPRALLTGAVVAVLSAALPYSLELAALRRLPPRTVGVLQSLEPASAGLAGTVVLSEHLAAA</sequence>
<feature type="transmembrane region" description="Helical" evidence="2">
    <location>
        <begin position="6"/>
        <end position="25"/>
    </location>
</feature>
<feature type="transmembrane region" description="Helical" evidence="2">
    <location>
        <begin position="37"/>
        <end position="56"/>
    </location>
</feature>
<evidence type="ECO:0000313" key="4">
    <source>
        <dbReference type="EMBL" id="KAF4407570.1"/>
    </source>
</evidence>
<keyword evidence="2" id="KW-0472">Membrane</keyword>
<evidence type="ECO:0000256" key="2">
    <source>
        <dbReference type="SAM" id="Phobius"/>
    </source>
</evidence>
<dbReference type="Pfam" id="PF00892">
    <property type="entry name" value="EamA"/>
    <property type="match status" value="1"/>
</dbReference>
<feature type="non-terminal residue" evidence="4">
    <location>
        <position position="228"/>
    </location>
</feature>
<gene>
    <name evidence="4" type="ORF">GCU69_18965</name>
</gene>
<name>A0ABQ7FGX3_9ACTN</name>
<dbReference type="Proteomes" id="UP000621266">
    <property type="component" value="Unassembled WGS sequence"/>
</dbReference>
<feature type="transmembrane region" description="Helical" evidence="2">
    <location>
        <begin position="141"/>
        <end position="159"/>
    </location>
</feature>
<evidence type="ECO:0000259" key="3">
    <source>
        <dbReference type="Pfam" id="PF00892"/>
    </source>
</evidence>
<keyword evidence="5" id="KW-1185">Reference proteome</keyword>
<dbReference type="InterPro" id="IPR037185">
    <property type="entry name" value="EmrE-like"/>
</dbReference>
<dbReference type="SUPFAM" id="SSF103481">
    <property type="entry name" value="Multidrug resistance efflux transporter EmrE"/>
    <property type="match status" value="1"/>
</dbReference>
<feature type="domain" description="EamA" evidence="3">
    <location>
        <begin position="111"/>
        <end position="225"/>
    </location>
</feature>
<keyword evidence="2" id="KW-1133">Transmembrane helix</keyword>
<dbReference type="EMBL" id="WHPN01000309">
    <property type="protein sequence ID" value="KAF4407570.1"/>
    <property type="molecule type" value="Genomic_DNA"/>
</dbReference>
<feature type="transmembrane region" description="Helical" evidence="2">
    <location>
        <begin position="171"/>
        <end position="189"/>
    </location>
</feature>
<protein>
    <submittedName>
        <fullName evidence="4">EamA family transporter</fullName>
    </submittedName>
</protein>
<accession>A0ABQ7FGX3</accession>
<keyword evidence="2" id="KW-0812">Transmembrane</keyword>
<organism evidence="4 5">
    <name type="scientific">Streptomyces lycii</name>
    <dbReference type="NCBI Taxonomy" id="2654337"/>
    <lineage>
        <taxon>Bacteria</taxon>
        <taxon>Bacillati</taxon>
        <taxon>Actinomycetota</taxon>
        <taxon>Actinomycetes</taxon>
        <taxon>Kitasatosporales</taxon>
        <taxon>Streptomycetaceae</taxon>
        <taxon>Streptomyces</taxon>
    </lineage>
</organism>